<evidence type="ECO:0000313" key="2">
    <source>
        <dbReference type="Proteomes" id="UP000250321"/>
    </source>
</evidence>
<dbReference type="EMBL" id="PJQY01001937">
    <property type="protein sequence ID" value="PQP98068.1"/>
    <property type="molecule type" value="Genomic_DNA"/>
</dbReference>
<comment type="caution">
    <text evidence="1">The sequence shown here is derived from an EMBL/GenBank/DDBJ whole genome shotgun (WGS) entry which is preliminary data.</text>
</comment>
<organism evidence="1 2">
    <name type="scientific">Prunus yedoensis var. nudiflora</name>
    <dbReference type="NCBI Taxonomy" id="2094558"/>
    <lineage>
        <taxon>Eukaryota</taxon>
        <taxon>Viridiplantae</taxon>
        <taxon>Streptophyta</taxon>
        <taxon>Embryophyta</taxon>
        <taxon>Tracheophyta</taxon>
        <taxon>Spermatophyta</taxon>
        <taxon>Magnoliopsida</taxon>
        <taxon>eudicotyledons</taxon>
        <taxon>Gunneridae</taxon>
        <taxon>Pentapetalae</taxon>
        <taxon>rosids</taxon>
        <taxon>fabids</taxon>
        <taxon>Rosales</taxon>
        <taxon>Rosaceae</taxon>
        <taxon>Amygdaloideae</taxon>
        <taxon>Amygdaleae</taxon>
        <taxon>Prunus</taxon>
    </lineage>
</organism>
<gene>
    <name evidence="1" type="ORF">Pyn_16783</name>
</gene>
<name>A0A314XZR0_PRUYE</name>
<proteinExistence type="predicted"/>
<evidence type="ECO:0000313" key="1">
    <source>
        <dbReference type="EMBL" id="PQP98068.1"/>
    </source>
</evidence>
<dbReference type="AlphaFoldDB" id="A0A314XZR0"/>
<sequence>MDSKGWTLSIPSEVIDNWCIKCAGQSAHLMPKARLAGHHCLDLRKASLRFVRGNDGLWAFDTSSRS</sequence>
<accession>A0A314XZR0</accession>
<protein>
    <submittedName>
        <fullName evidence="1">Uncharacterized protein</fullName>
    </submittedName>
</protein>
<keyword evidence="2" id="KW-1185">Reference proteome</keyword>
<dbReference type="Proteomes" id="UP000250321">
    <property type="component" value="Unassembled WGS sequence"/>
</dbReference>
<reference evidence="1 2" key="1">
    <citation type="submission" date="2018-02" db="EMBL/GenBank/DDBJ databases">
        <title>Draft genome of wild Prunus yedoensis var. nudiflora.</title>
        <authorList>
            <person name="Baek S."/>
            <person name="Kim J.-H."/>
            <person name="Choi K."/>
            <person name="Kim G.-B."/>
            <person name="Cho A."/>
            <person name="Jang H."/>
            <person name="Shin C.-H."/>
            <person name="Yu H.-J."/>
            <person name="Mun J.-H."/>
        </authorList>
    </citation>
    <scope>NUCLEOTIDE SEQUENCE [LARGE SCALE GENOMIC DNA]</scope>
    <source>
        <strain evidence="2">cv. Jeju island</strain>
        <tissue evidence="1">Leaf</tissue>
    </source>
</reference>